<sequence length="111" mass="12574">MLEWLLEEPGKCPFRISSSPEWMKVLEETLTEDSASKHSSQALADLWKQRYIIGDSAGGANPSSGYLVFEVKSTQRMSQSIRDLKPLDRQQVVRMWQWVQDNSQGAESQGA</sequence>
<proteinExistence type="predicted"/>
<accession>A0A9W8NJB8</accession>
<evidence type="ECO:0000313" key="2">
    <source>
        <dbReference type="Proteomes" id="UP001148614"/>
    </source>
</evidence>
<dbReference type="AlphaFoldDB" id="A0A9W8NJB8"/>
<dbReference type="EMBL" id="JANPWZ010000245">
    <property type="protein sequence ID" value="KAJ3578206.1"/>
    <property type="molecule type" value="Genomic_DNA"/>
</dbReference>
<organism evidence="1 2">
    <name type="scientific">Xylaria arbuscula</name>
    <dbReference type="NCBI Taxonomy" id="114810"/>
    <lineage>
        <taxon>Eukaryota</taxon>
        <taxon>Fungi</taxon>
        <taxon>Dikarya</taxon>
        <taxon>Ascomycota</taxon>
        <taxon>Pezizomycotina</taxon>
        <taxon>Sordariomycetes</taxon>
        <taxon>Xylariomycetidae</taxon>
        <taxon>Xylariales</taxon>
        <taxon>Xylariaceae</taxon>
        <taxon>Xylaria</taxon>
    </lineage>
</organism>
<reference evidence="1" key="1">
    <citation type="submission" date="2022-07" db="EMBL/GenBank/DDBJ databases">
        <title>Genome Sequence of Xylaria arbuscula.</title>
        <authorList>
            <person name="Buettner E."/>
        </authorList>
    </citation>
    <scope>NUCLEOTIDE SEQUENCE</scope>
    <source>
        <strain evidence="1">VT107</strain>
    </source>
</reference>
<evidence type="ECO:0000313" key="1">
    <source>
        <dbReference type="EMBL" id="KAJ3578206.1"/>
    </source>
</evidence>
<protein>
    <submittedName>
        <fullName evidence="1">Uncharacterized protein</fullName>
    </submittedName>
</protein>
<dbReference type="Proteomes" id="UP001148614">
    <property type="component" value="Unassembled WGS sequence"/>
</dbReference>
<name>A0A9W8NJB8_9PEZI</name>
<keyword evidence="2" id="KW-1185">Reference proteome</keyword>
<comment type="caution">
    <text evidence="1">The sequence shown here is derived from an EMBL/GenBank/DDBJ whole genome shotgun (WGS) entry which is preliminary data.</text>
</comment>
<dbReference type="VEuPathDB" id="FungiDB:F4678DRAFT_471297"/>
<gene>
    <name evidence="1" type="ORF">NPX13_g2366</name>
</gene>